<evidence type="ECO:0000256" key="5">
    <source>
        <dbReference type="ARBA" id="ARBA00022679"/>
    </source>
</evidence>
<dbReference type="GO" id="GO:0008710">
    <property type="term" value="F:8-amino-7-oxononanoate synthase activity"/>
    <property type="evidence" value="ECO:0007669"/>
    <property type="project" value="UniProtKB-UniRule"/>
</dbReference>
<dbReference type="Gene3D" id="3.40.640.10">
    <property type="entry name" value="Type I PLP-dependent aspartate aminotransferase-like (Major domain)"/>
    <property type="match status" value="1"/>
</dbReference>
<dbReference type="InterPro" id="IPR015424">
    <property type="entry name" value="PyrdxlP-dep_Trfase"/>
</dbReference>
<dbReference type="Pfam" id="PF00155">
    <property type="entry name" value="Aminotran_1_2"/>
    <property type="match status" value="1"/>
</dbReference>
<dbReference type="InterPro" id="IPR004723">
    <property type="entry name" value="AONS_Archaea/Proteobacteria"/>
</dbReference>
<evidence type="ECO:0000256" key="3">
    <source>
        <dbReference type="ARBA" id="ARBA00010008"/>
    </source>
</evidence>
<evidence type="ECO:0000256" key="6">
    <source>
        <dbReference type="ARBA" id="ARBA00022756"/>
    </source>
</evidence>
<dbReference type="InterPro" id="IPR001917">
    <property type="entry name" value="Aminotrans_II_pyridoxalP_BS"/>
</dbReference>
<feature type="domain" description="Aminotransferase class I/classII large" evidence="11">
    <location>
        <begin position="38"/>
        <end position="383"/>
    </location>
</feature>
<comment type="pathway">
    <text evidence="2 10">Cofactor biosynthesis; biotin biosynthesis.</text>
</comment>
<keyword evidence="5 10" id="KW-0808">Transferase</keyword>
<proteinExistence type="inferred from homology"/>
<evidence type="ECO:0000256" key="10">
    <source>
        <dbReference type="RuleBase" id="RU003693"/>
    </source>
</evidence>
<dbReference type="RefSeq" id="WP_085009075.1">
    <property type="nucleotide sequence ID" value="NZ_NAAD01000002.1"/>
</dbReference>
<dbReference type="PANTHER" id="PTHR13693">
    <property type="entry name" value="CLASS II AMINOTRANSFERASE/8-AMINO-7-OXONONANOATE SYNTHASE"/>
    <property type="match status" value="1"/>
</dbReference>
<evidence type="ECO:0000256" key="9">
    <source>
        <dbReference type="PIRSR" id="PIRSR604723-51"/>
    </source>
</evidence>
<gene>
    <name evidence="12" type="ORF">B5V00_02180</name>
</gene>
<dbReference type="InterPro" id="IPR004839">
    <property type="entry name" value="Aminotransferase_I/II_large"/>
</dbReference>
<dbReference type="SUPFAM" id="SSF53383">
    <property type="entry name" value="PLP-dependent transferases"/>
    <property type="match status" value="1"/>
</dbReference>
<evidence type="ECO:0000313" key="13">
    <source>
        <dbReference type="Proteomes" id="UP000193136"/>
    </source>
</evidence>
<dbReference type="Gene3D" id="3.90.1150.10">
    <property type="entry name" value="Aspartate Aminotransferase, domain 1"/>
    <property type="match status" value="1"/>
</dbReference>
<dbReference type="OrthoDB" id="9807157at2"/>
<keyword evidence="7 9" id="KW-0663">Pyridoxal phosphate</keyword>
<evidence type="ECO:0000256" key="8">
    <source>
        <dbReference type="ARBA" id="ARBA00047715"/>
    </source>
</evidence>
<name>A0A1X0YCP1_9BACT</name>
<dbReference type="AlphaFoldDB" id="A0A1X0YCP1"/>
<evidence type="ECO:0000256" key="2">
    <source>
        <dbReference type="ARBA" id="ARBA00004746"/>
    </source>
</evidence>
<comment type="function">
    <text evidence="10">Catalyzes the decarboxylative condensation of pimeloyl-[acyl-carrier protein] and L-alanine to produce 8-amino-7-oxononanoate (AON), [acyl-carrier protein], and carbon dioxide.</text>
</comment>
<keyword evidence="6" id="KW-0093">Biotin biosynthesis</keyword>
<dbReference type="FunFam" id="3.40.640.10:FF:000006">
    <property type="entry name" value="5-aminolevulinate synthase, mitochondrial"/>
    <property type="match status" value="1"/>
</dbReference>
<dbReference type="CDD" id="cd06454">
    <property type="entry name" value="KBL_like"/>
    <property type="match status" value="1"/>
</dbReference>
<dbReference type="UniPathway" id="UPA00078"/>
<evidence type="ECO:0000256" key="1">
    <source>
        <dbReference type="ARBA" id="ARBA00001933"/>
    </source>
</evidence>
<comment type="caution">
    <text evidence="12">The sequence shown here is derived from an EMBL/GenBank/DDBJ whole genome shotgun (WGS) entry which is preliminary data.</text>
</comment>
<comment type="catalytic activity">
    <reaction evidence="8 10">
        <text>6-carboxyhexanoyl-[ACP] + L-alanine + H(+) = (8S)-8-amino-7-oxononanoate + holo-[ACP] + CO2</text>
        <dbReference type="Rhea" id="RHEA:42288"/>
        <dbReference type="Rhea" id="RHEA-COMP:9685"/>
        <dbReference type="Rhea" id="RHEA-COMP:9955"/>
        <dbReference type="ChEBI" id="CHEBI:15378"/>
        <dbReference type="ChEBI" id="CHEBI:16526"/>
        <dbReference type="ChEBI" id="CHEBI:57972"/>
        <dbReference type="ChEBI" id="CHEBI:64479"/>
        <dbReference type="ChEBI" id="CHEBI:78846"/>
        <dbReference type="ChEBI" id="CHEBI:149468"/>
        <dbReference type="EC" id="2.3.1.47"/>
    </reaction>
</comment>
<dbReference type="PANTHER" id="PTHR13693:SF100">
    <property type="entry name" value="8-AMINO-7-OXONONANOATE SYNTHASE"/>
    <property type="match status" value="1"/>
</dbReference>
<dbReference type="STRING" id="1969733.B5V00_02180"/>
<dbReference type="EC" id="2.3.1.47" evidence="10"/>
<sequence length="391" mass="42022">MPEGWKKELGKLAEEGMLRGLRTVDGPQRPKVELDGRQVLLLCSNNYLGLADHPRVVEAMVRATRDFGAGSGASRLVSGSMREHHLLEERLAAFKQTEAALLFNSGFAANTGIISSLFGPADTIFSDALNHASIIDGCRLSGARVVVYPHADSNALEALLERERKNRRGRWLIVSDGVFSMDGDIAPLPELVHLKQKYAALLMIDDAHGTGVLGDGGRGTAEMWGCLGQVDLQMGTLGKALGCCGAYLAADRVVIDTLINRCRPFIFSTSLPPGVAAAARAAIDLVDSPEGLRLRNELRRKTALFAGRLRDAGCDLLGSRTQIVPILTGEPEPTMTASRQLLDAGFFIQGIRPPTVPDGRCRLRATVMADHDDADLEAAAAEIVRIVRPSA</sequence>
<accession>A0A1X0YCP1</accession>
<feature type="modified residue" description="N6-(pyridoxal phosphate)lysine" evidence="9">
    <location>
        <position position="239"/>
    </location>
</feature>
<keyword evidence="13" id="KW-1185">Reference proteome</keyword>
<organism evidence="12 13">
    <name type="scientific">Geothermobacter hydrogeniphilus</name>
    <dbReference type="NCBI Taxonomy" id="1969733"/>
    <lineage>
        <taxon>Bacteria</taxon>
        <taxon>Pseudomonadati</taxon>
        <taxon>Thermodesulfobacteriota</taxon>
        <taxon>Desulfuromonadia</taxon>
        <taxon>Desulfuromonadales</taxon>
        <taxon>Geothermobacteraceae</taxon>
        <taxon>Geothermobacter</taxon>
    </lineage>
</organism>
<dbReference type="InterPro" id="IPR050087">
    <property type="entry name" value="AON_synthase_class-II"/>
</dbReference>
<dbReference type="Proteomes" id="UP000193136">
    <property type="component" value="Unassembled WGS sequence"/>
</dbReference>
<evidence type="ECO:0000313" key="12">
    <source>
        <dbReference type="EMBL" id="ORJ62886.1"/>
    </source>
</evidence>
<evidence type="ECO:0000259" key="11">
    <source>
        <dbReference type="Pfam" id="PF00155"/>
    </source>
</evidence>
<reference evidence="12 13" key="1">
    <citation type="submission" date="2017-03" db="EMBL/GenBank/DDBJ databases">
        <title>Genome sequence of Geothermobacter sp. EPR-M, Deep-Sea Iron Reducer.</title>
        <authorList>
            <person name="Tully B."/>
            <person name="Savalia P."/>
            <person name="Abuyen K."/>
            <person name="Baughan C."/>
            <person name="Romero E."/>
            <person name="Ronkowski C."/>
            <person name="Torres B."/>
            <person name="Tremblay J."/>
            <person name="Trujillo A."/>
            <person name="Tyler M."/>
            <person name="Perez-Rodriguez I."/>
            <person name="Amend J."/>
        </authorList>
    </citation>
    <scope>NUCLEOTIDE SEQUENCE [LARGE SCALE GENOMIC DNA]</scope>
    <source>
        <strain evidence="12 13">EPR-M</strain>
    </source>
</reference>
<dbReference type="EMBL" id="NAAD01000002">
    <property type="protein sequence ID" value="ORJ62886.1"/>
    <property type="molecule type" value="Genomic_DNA"/>
</dbReference>
<dbReference type="NCBIfam" id="TIGR00858">
    <property type="entry name" value="bioF"/>
    <property type="match status" value="1"/>
</dbReference>
<dbReference type="InterPro" id="IPR015421">
    <property type="entry name" value="PyrdxlP-dep_Trfase_major"/>
</dbReference>
<dbReference type="GO" id="GO:0009102">
    <property type="term" value="P:biotin biosynthetic process"/>
    <property type="evidence" value="ECO:0007669"/>
    <property type="project" value="UniProtKB-UniRule"/>
</dbReference>
<dbReference type="PROSITE" id="PS00599">
    <property type="entry name" value="AA_TRANSFER_CLASS_2"/>
    <property type="match status" value="1"/>
</dbReference>
<dbReference type="GO" id="GO:0030170">
    <property type="term" value="F:pyridoxal phosphate binding"/>
    <property type="evidence" value="ECO:0007669"/>
    <property type="project" value="InterPro"/>
</dbReference>
<comment type="subunit">
    <text evidence="4 10">Homodimer.</text>
</comment>
<comment type="cofactor">
    <cofactor evidence="1 9 10">
        <name>pyridoxal 5'-phosphate</name>
        <dbReference type="ChEBI" id="CHEBI:597326"/>
    </cofactor>
</comment>
<protein>
    <recommendedName>
        <fullName evidence="10">8-amino-7-ketopelargonate synthase</fullName>
        <ecNumber evidence="10">2.3.1.47</ecNumber>
    </recommendedName>
</protein>
<comment type="similarity">
    <text evidence="3 10">Belongs to the class-II pyridoxal-phosphate-dependent aminotransferase family. BioF subfamily.</text>
</comment>
<dbReference type="InterPro" id="IPR015422">
    <property type="entry name" value="PyrdxlP-dep_Trfase_small"/>
</dbReference>
<evidence type="ECO:0000256" key="4">
    <source>
        <dbReference type="ARBA" id="ARBA00011738"/>
    </source>
</evidence>
<evidence type="ECO:0000256" key="7">
    <source>
        <dbReference type="ARBA" id="ARBA00022898"/>
    </source>
</evidence>